<dbReference type="Pfam" id="PF10103">
    <property type="entry name" value="Zincin_2"/>
    <property type="match status" value="1"/>
</dbReference>
<dbReference type="InterPro" id="IPR042271">
    <property type="entry name" value="Zinicin_2_N"/>
</dbReference>
<dbReference type="PANTHER" id="PTHR39420:SF2">
    <property type="entry name" value="HYDROLASE"/>
    <property type="match status" value="1"/>
</dbReference>
<gene>
    <name evidence="3" type="ORF">HLB09_03405</name>
</gene>
<evidence type="ECO:0000259" key="2">
    <source>
        <dbReference type="Pfam" id="PF04073"/>
    </source>
</evidence>
<organism evidence="3 4">
    <name type="scientific">Pseudokineococcus marinus</name>
    <dbReference type="NCBI Taxonomy" id="351215"/>
    <lineage>
        <taxon>Bacteria</taxon>
        <taxon>Bacillati</taxon>
        <taxon>Actinomycetota</taxon>
        <taxon>Actinomycetes</taxon>
        <taxon>Kineosporiales</taxon>
        <taxon>Kineosporiaceae</taxon>
        <taxon>Pseudokineococcus</taxon>
    </lineage>
</organism>
<comment type="caution">
    <text evidence="3">The sequence shown here is derived from an EMBL/GenBank/DDBJ whole genome shotgun (WGS) entry which is preliminary data.</text>
</comment>
<feature type="compositionally biased region" description="Basic and acidic residues" evidence="1">
    <location>
        <begin position="9"/>
        <end position="23"/>
    </location>
</feature>
<dbReference type="GO" id="GO:0006508">
    <property type="term" value="P:proteolysis"/>
    <property type="evidence" value="ECO:0007669"/>
    <property type="project" value="UniProtKB-KW"/>
</dbReference>
<dbReference type="GO" id="GO:0002161">
    <property type="term" value="F:aminoacyl-tRNA deacylase activity"/>
    <property type="evidence" value="ECO:0007669"/>
    <property type="project" value="InterPro"/>
</dbReference>
<dbReference type="InterPro" id="IPR036754">
    <property type="entry name" value="YbaK/aa-tRNA-synt-asso_dom_sf"/>
</dbReference>
<protein>
    <submittedName>
        <fullName evidence="3">Zinc-dependent metalloprotease</fullName>
    </submittedName>
</protein>
<dbReference type="NCBIfam" id="TIGR03624">
    <property type="entry name" value="putative hydrolase"/>
    <property type="match status" value="1"/>
</dbReference>
<evidence type="ECO:0000313" key="3">
    <source>
        <dbReference type="EMBL" id="NNH22145.1"/>
    </source>
</evidence>
<feature type="region of interest" description="Disordered" evidence="1">
    <location>
        <begin position="358"/>
        <end position="386"/>
    </location>
</feature>
<dbReference type="GO" id="GO:0008237">
    <property type="term" value="F:metallopeptidase activity"/>
    <property type="evidence" value="ECO:0007669"/>
    <property type="project" value="UniProtKB-KW"/>
</dbReference>
<sequence length="498" mass="51560">MSQTPPPGRPDDGEGRNPLEDLLRQLMGGMPPGGGPAGANPFAGLDPAALQAAGLPGDPAALGRMMAQVQQMMAGGGDGPVNWDLAHQVARQRAVVDGDPSVPDAARRSAAEALRLADLWLDERTALGSAGATSAAWSRSEWVEATLPVWKQLAEPVARSVGEAMATAMAEQAPPEMRAMVSAASGVVRSVGGAVFGMQVGQAIGELAGEVVSGTDIGLPLAPEGTTALLPANVDAFAEGLEVPLEEVRLYLALRECAHARLFTQRPWLRAHVLGIVEAFAAGIRIDTERIEEAVRSVDPTDPRTTRVRQALADAGAEADVVVLDHVARSPEDLADELGVPVGALVRCHLLLVEEEDPSAPTATRYGGEPDEGPWPPLTGGAERRGAGDAEVPAVLVLAPQRRRVRATDVAGAASGLGVTAVRAAAPHEVLALTGCAPEDLPPTGLPTDALRVDVVLVDTALGDHAVLWAPAGRPGTAMSTSYEELMRITLGHPVELA</sequence>
<evidence type="ECO:0000256" key="1">
    <source>
        <dbReference type="SAM" id="MobiDB-lite"/>
    </source>
</evidence>
<reference evidence="3 4" key="1">
    <citation type="submission" date="2020-05" db="EMBL/GenBank/DDBJ databases">
        <title>MicrobeNet Type strains.</title>
        <authorList>
            <person name="Nicholson A.C."/>
        </authorList>
    </citation>
    <scope>NUCLEOTIDE SEQUENCE [LARGE SCALE GENOMIC DNA]</scope>
    <source>
        <strain evidence="3 4">JCM 14547</strain>
    </source>
</reference>
<keyword evidence="3" id="KW-0482">Metalloprotease</keyword>
<name>A0A849BLE4_9ACTN</name>
<dbReference type="PANTHER" id="PTHR39420">
    <property type="match status" value="1"/>
</dbReference>
<dbReference type="Pfam" id="PF04073">
    <property type="entry name" value="tRNA_edit"/>
    <property type="match status" value="1"/>
</dbReference>
<dbReference type="SUPFAM" id="SSF55486">
    <property type="entry name" value="Metalloproteases ('zincins'), catalytic domain"/>
    <property type="match status" value="1"/>
</dbReference>
<dbReference type="AlphaFoldDB" id="A0A849BLE4"/>
<dbReference type="RefSeq" id="WP_171201997.1">
    <property type="nucleotide sequence ID" value="NZ_JABEMA010000022.1"/>
</dbReference>
<proteinExistence type="predicted"/>
<feature type="region of interest" description="Disordered" evidence="1">
    <location>
        <begin position="1"/>
        <end position="38"/>
    </location>
</feature>
<evidence type="ECO:0000313" key="4">
    <source>
        <dbReference type="Proteomes" id="UP000555552"/>
    </source>
</evidence>
<dbReference type="Proteomes" id="UP000555552">
    <property type="component" value="Unassembled WGS sequence"/>
</dbReference>
<dbReference type="Gene3D" id="3.90.960.10">
    <property type="entry name" value="YbaK/aminoacyl-tRNA synthetase-associated domain"/>
    <property type="match status" value="1"/>
</dbReference>
<dbReference type="SUPFAM" id="SSF55826">
    <property type="entry name" value="YbaK/ProRS associated domain"/>
    <property type="match status" value="1"/>
</dbReference>
<keyword evidence="4" id="KW-1185">Reference proteome</keyword>
<keyword evidence="3" id="KW-0645">Protease</keyword>
<accession>A0A849BLE4</accession>
<keyword evidence="3" id="KW-0378">Hydrolase</keyword>
<dbReference type="EMBL" id="JABEMA010000022">
    <property type="protein sequence ID" value="NNH22145.1"/>
    <property type="molecule type" value="Genomic_DNA"/>
</dbReference>
<dbReference type="InterPro" id="IPR007214">
    <property type="entry name" value="YbaK/aa-tRNA-synth-assoc-dom"/>
</dbReference>
<dbReference type="InterPro" id="IPR018766">
    <property type="entry name" value="Zinicin_2"/>
</dbReference>
<feature type="domain" description="YbaK/aminoacyl-tRNA synthetase-associated" evidence="2">
    <location>
        <begin position="394"/>
        <end position="488"/>
    </location>
</feature>
<dbReference type="Gene3D" id="1.20.150.30">
    <property type="entry name" value="Zincin-like metallopeptidase, N-terminal domain"/>
    <property type="match status" value="1"/>
</dbReference>